<accession>A0A085VIF9</accession>
<name>A0A085VIF9_PSESX</name>
<proteinExistence type="predicted"/>
<sequence>MDKTITVDQLATTDLRSINEIWLGGTHTQLCLWRGEQVFSHDMMSEGTHDQNARRLCLQLVNPDDQAAVANVEVIVRERLEKMGMEGEFYPAEDVDTHQ</sequence>
<dbReference type="RefSeq" id="WP_032628835.1">
    <property type="nucleotide sequence ID" value="NZ_JPQU01000036.1"/>
</dbReference>
<dbReference type="PATRIC" id="fig|317.175.peg.2821"/>
<dbReference type="Proteomes" id="UP000028631">
    <property type="component" value="Unassembled WGS sequence"/>
</dbReference>
<evidence type="ECO:0000313" key="1">
    <source>
        <dbReference type="EMBL" id="KFE55222.1"/>
    </source>
</evidence>
<dbReference type="OrthoDB" id="6916032at2"/>
<keyword evidence="2" id="KW-1185">Reference proteome</keyword>
<dbReference type="AlphaFoldDB" id="A0A085VIF9"/>
<organism evidence="1 2">
    <name type="scientific">Pseudomonas syringae</name>
    <dbReference type="NCBI Taxonomy" id="317"/>
    <lineage>
        <taxon>Bacteria</taxon>
        <taxon>Pseudomonadati</taxon>
        <taxon>Pseudomonadota</taxon>
        <taxon>Gammaproteobacteria</taxon>
        <taxon>Pseudomonadales</taxon>
        <taxon>Pseudomonadaceae</taxon>
        <taxon>Pseudomonas</taxon>
    </lineage>
</organism>
<evidence type="ECO:0000313" key="2">
    <source>
        <dbReference type="Proteomes" id="UP000028631"/>
    </source>
</evidence>
<protein>
    <submittedName>
        <fullName evidence="1">Uncharacterized protein</fullName>
    </submittedName>
</protein>
<dbReference type="EMBL" id="JPQU01000036">
    <property type="protein sequence ID" value="KFE55222.1"/>
    <property type="molecule type" value="Genomic_DNA"/>
</dbReference>
<comment type="caution">
    <text evidence="1">The sequence shown here is derived from an EMBL/GenBank/DDBJ whole genome shotgun (WGS) entry which is preliminary data.</text>
</comment>
<gene>
    <name evidence="1" type="ORF">IV01_13575</name>
</gene>
<reference evidence="1 2" key="1">
    <citation type="submission" date="2014-07" db="EMBL/GenBank/DDBJ databases">
        <title>Draft Genome Sequences of Environmental Pseudomonas syringae strains.</title>
        <authorList>
            <person name="Baltrus D.A."/>
            <person name="Berge O."/>
            <person name="Morris C."/>
        </authorList>
    </citation>
    <scope>NUCLEOTIDE SEQUENCE [LARGE SCALE GENOMIC DNA]</scope>
    <source>
        <strain evidence="1 2">GAW0119</strain>
    </source>
</reference>